<accession>A0ABN0XA80</accession>
<evidence type="ECO:0000256" key="3">
    <source>
        <dbReference type="SAM" id="SignalP"/>
    </source>
</evidence>
<evidence type="ECO:0000313" key="4">
    <source>
        <dbReference type="EMBL" id="GAA0359174.1"/>
    </source>
</evidence>
<feature type="chain" id="PRO_5046216271" evidence="3">
    <location>
        <begin position="30"/>
        <end position="242"/>
    </location>
</feature>
<sequence>MSAKHRLAAVTVLTAAVGAVVWPTAGAFAAGAADKDGHPGRPTTTVRQIQLPDGSHARLTSGEGGTKATVTTQGKQQRTIDTTRPAADIDRLHLRIIGGDTARPTLRAALDGTEQPSYYDFTSGSLRHTPDATTAGDATKDHQRGTKAAQGHGARPAHEGRSPHSTPHGHHPTPPTATERHGKVRAASSNPVKRVVEAGEAIKGRHDIGTPAIAGAALLAAGGGAYGVRIALRRSGRTERDA</sequence>
<feature type="region of interest" description="Disordered" evidence="1">
    <location>
        <begin position="117"/>
        <end position="192"/>
    </location>
</feature>
<feature type="transmembrane region" description="Helical" evidence="2">
    <location>
        <begin position="212"/>
        <end position="232"/>
    </location>
</feature>
<feature type="compositionally biased region" description="Polar residues" evidence="1">
    <location>
        <begin position="117"/>
        <end position="126"/>
    </location>
</feature>
<keyword evidence="3" id="KW-0732">Signal</keyword>
<evidence type="ECO:0000313" key="5">
    <source>
        <dbReference type="Proteomes" id="UP001500063"/>
    </source>
</evidence>
<keyword evidence="2" id="KW-0472">Membrane</keyword>
<gene>
    <name evidence="4" type="ORF">GCM10010319_40710</name>
</gene>
<comment type="caution">
    <text evidence="4">The sequence shown here is derived from an EMBL/GenBank/DDBJ whole genome shotgun (WGS) entry which is preliminary data.</text>
</comment>
<evidence type="ECO:0000256" key="1">
    <source>
        <dbReference type="SAM" id="MobiDB-lite"/>
    </source>
</evidence>
<dbReference type="RefSeq" id="WP_344119637.1">
    <property type="nucleotide sequence ID" value="NZ_BAAABW010000022.1"/>
</dbReference>
<keyword evidence="2" id="KW-1133">Transmembrane helix</keyword>
<reference evidence="4 5" key="1">
    <citation type="journal article" date="2019" name="Int. J. Syst. Evol. Microbiol.">
        <title>The Global Catalogue of Microorganisms (GCM) 10K type strain sequencing project: providing services to taxonomists for standard genome sequencing and annotation.</title>
        <authorList>
            <consortium name="The Broad Institute Genomics Platform"/>
            <consortium name="The Broad Institute Genome Sequencing Center for Infectious Disease"/>
            <person name="Wu L."/>
            <person name="Ma J."/>
        </authorList>
    </citation>
    <scope>NUCLEOTIDE SEQUENCE [LARGE SCALE GENOMIC DNA]</scope>
    <source>
        <strain evidence="4 5">JCM 4565</strain>
    </source>
</reference>
<dbReference type="EMBL" id="BAAABW010000022">
    <property type="protein sequence ID" value="GAA0359174.1"/>
    <property type="molecule type" value="Genomic_DNA"/>
</dbReference>
<keyword evidence="2" id="KW-0812">Transmembrane</keyword>
<evidence type="ECO:0000256" key="2">
    <source>
        <dbReference type="SAM" id="Phobius"/>
    </source>
</evidence>
<keyword evidence="5" id="KW-1185">Reference proteome</keyword>
<name>A0ABN0XA80_9ACTN</name>
<organism evidence="4 5">
    <name type="scientific">Streptomyces blastmyceticus</name>
    <dbReference type="NCBI Taxonomy" id="68180"/>
    <lineage>
        <taxon>Bacteria</taxon>
        <taxon>Bacillati</taxon>
        <taxon>Actinomycetota</taxon>
        <taxon>Actinomycetes</taxon>
        <taxon>Kitasatosporales</taxon>
        <taxon>Streptomycetaceae</taxon>
        <taxon>Streptomyces</taxon>
    </lineage>
</organism>
<feature type="signal peptide" evidence="3">
    <location>
        <begin position="1"/>
        <end position="29"/>
    </location>
</feature>
<proteinExistence type="predicted"/>
<protein>
    <submittedName>
        <fullName evidence="4">Uncharacterized protein</fullName>
    </submittedName>
</protein>
<dbReference type="Proteomes" id="UP001500063">
    <property type="component" value="Unassembled WGS sequence"/>
</dbReference>